<evidence type="ECO:0000256" key="1">
    <source>
        <dbReference type="ARBA" id="ARBA00023015"/>
    </source>
</evidence>
<evidence type="ECO:0000313" key="5">
    <source>
        <dbReference type="EMBL" id="PRY83079.1"/>
    </source>
</evidence>
<dbReference type="CDD" id="cd07377">
    <property type="entry name" value="WHTH_GntR"/>
    <property type="match status" value="1"/>
</dbReference>
<dbReference type="Gene3D" id="1.10.10.10">
    <property type="entry name" value="Winged helix-like DNA-binding domain superfamily/Winged helix DNA-binding domain"/>
    <property type="match status" value="1"/>
</dbReference>
<dbReference type="OrthoDB" id="8638122at2"/>
<comment type="caution">
    <text evidence="5">The sequence shown here is derived from an EMBL/GenBank/DDBJ whole genome shotgun (WGS) entry which is preliminary data.</text>
</comment>
<dbReference type="AlphaFoldDB" id="A0A2T0W8S1"/>
<dbReference type="Proteomes" id="UP000238392">
    <property type="component" value="Unassembled WGS sequence"/>
</dbReference>
<dbReference type="InterPro" id="IPR011711">
    <property type="entry name" value="GntR_C"/>
</dbReference>
<proteinExistence type="predicted"/>
<dbReference type="EMBL" id="PVTQ01000034">
    <property type="protein sequence ID" value="PRY83079.1"/>
    <property type="molecule type" value="Genomic_DNA"/>
</dbReference>
<dbReference type="InterPro" id="IPR036388">
    <property type="entry name" value="WH-like_DNA-bd_sf"/>
</dbReference>
<evidence type="ECO:0000256" key="2">
    <source>
        <dbReference type="ARBA" id="ARBA00023125"/>
    </source>
</evidence>
<evidence type="ECO:0000313" key="6">
    <source>
        <dbReference type="Proteomes" id="UP000238392"/>
    </source>
</evidence>
<organism evidence="5 6">
    <name type="scientific">Donghicola tyrosinivorans</name>
    <dbReference type="NCBI Taxonomy" id="1652492"/>
    <lineage>
        <taxon>Bacteria</taxon>
        <taxon>Pseudomonadati</taxon>
        <taxon>Pseudomonadota</taxon>
        <taxon>Alphaproteobacteria</taxon>
        <taxon>Rhodobacterales</taxon>
        <taxon>Roseobacteraceae</taxon>
        <taxon>Donghicola</taxon>
    </lineage>
</organism>
<dbReference type="GO" id="GO:0003677">
    <property type="term" value="F:DNA binding"/>
    <property type="evidence" value="ECO:0007669"/>
    <property type="project" value="UniProtKB-KW"/>
</dbReference>
<protein>
    <submittedName>
        <fullName evidence="5">DNA-binding GntR family transcriptional regulator</fullName>
    </submittedName>
</protein>
<dbReference type="SUPFAM" id="SSF48008">
    <property type="entry name" value="GntR ligand-binding domain-like"/>
    <property type="match status" value="1"/>
</dbReference>
<dbReference type="SMART" id="SM00345">
    <property type="entry name" value="HTH_GNTR"/>
    <property type="match status" value="1"/>
</dbReference>
<reference evidence="5 6" key="1">
    <citation type="submission" date="2018-03" db="EMBL/GenBank/DDBJ databases">
        <title>Genomic Encyclopedia of Archaeal and Bacterial Type Strains, Phase II (KMG-II): from individual species to whole genera.</title>
        <authorList>
            <person name="Goeker M."/>
        </authorList>
    </citation>
    <scope>NUCLEOTIDE SEQUENCE [LARGE SCALE GENOMIC DNA]</scope>
    <source>
        <strain evidence="5 6">DSM 100212</strain>
    </source>
</reference>
<dbReference type="Gene3D" id="1.20.120.530">
    <property type="entry name" value="GntR ligand-binding domain-like"/>
    <property type="match status" value="1"/>
</dbReference>
<feature type="domain" description="HTH gntR-type" evidence="4">
    <location>
        <begin position="10"/>
        <end position="77"/>
    </location>
</feature>
<dbReference type="InterPro" id="IPR000524">
    <property type="entry name" value="Tscrpt_reg_HTH_GntR"/>
</dbReference>
<sequence>MAETTKTEKLTGSAKVYKQLREDILRMDLAPGQPLDEVGLAERFSLSRSPIREALVKLAGEGLVHVLPNRSTIVSPINFQDLPRFLDTLDLLQRATHRLAAENRTEEELAEISAAREAFLEGSRESIATNNSVPHIERNYDFHMAIARACRNPYLIRYYGQLLDEAKRLGHMRFQFKSQTTDLKPEDLDAQHKQMVEAIARRDGAAIEELAHEHANLFRGQFMDYVMANHTQRVAVTY</sequence>
<keyword evidence="6" id="KW-1185">Reference proteome</keyword>
<keyword evidence="2 5" id="KW-0238">DNA-binding</keyword>
<dbReference type="RefSeq" id="WP_106268914.1">
    <property type="nucleotide sequence ID" value="NZ_PVTQ01000034.1"/>
</dbReference>
<keyword evidence="1" id="KW-0805">Transcription regulation</keyword>
<dbReference type="PANTHER" id="PTHR43537:SF45">
    <property type="entry name" value="GNTR FAMILY REGULATORY PROTEIN"/>
    <property type="match status" value="1"/>
</dbReference>
<dbReference type="InterPro" id="IPR008920">
    <property type="entry name" value="TF_FadR/GntR_C"/>
</dbReference>
<dbReference type="SMART" id="SM00895">
    <property type="entry name" value="FCD"/>
    <property type="match status" value="1"/>
</dbReference>
<dbReference type="GO" id="GO:0003700">
    <property type="term" value="F:DNA-binding transcription factor activity"/>
    <property type="evidence" value="ECO:0007669"/>
    <property type="project" value="InterPro"/>
</dbReference>
<dbReference type="SUPFAM" id="SSF46785">
    <property type="entry name" value="Winged helix' DNA-binding domain"/>
    <property type="match status" value="1"/>
</dbReference>
<keyword evidence="3" id="KW-0804">Transcription</keyword>
<name>A0A2T0W8S1_9RHOB</name>
<evidence type="ECO:0000256" key="3">
    <source>
        <dbReference type="ARBA" id="ARBA00023163"/>
    </source>
</evidence>
<accession>A0A2T0W8S1</accession>
<dbReference type="InterPro" id="IPR036390">
    <property type="entry name" value="WH_DNA-bd_sf"/>
</dbReference>
<dbReference type="PROSITE" id="PS50949">
    <property type="entry name" value="HTH_GNTR"/>
    <property type="match status" value="1"/>
</dbReference>
<dbReference type="Pfam" id="PF07729">
    <property type="entry name" value="FCD"/>
    <property type="match status" value="1"/>
</dbReference>
<evidence type="ECO:0000259" key="4">
    <source>
        <dbReference type="PROSITE" id="PS50949"/>
    </source>
</evidence>
<dbReference type="Pfam" id="PF00392">
    <property type="entry name" value="GntR"/>
    <property type="match status" value="1"/>
</dbReference>
<dbReference type="PANTHER" id="PTHR43537">
    <property type="entry name" value="TRANSCRIPTIONAL REGULATOR, GNTR FAMILY"/>
    <property type="match status" value="1"/>
</dbReference>
<gene>
    <name evidence="5" type="ORF">CLV74_1342</name>
</gene>